<name>A0ACC1JPT9_9FUNG</name>
<dbReference type="Proteomes" id="UP001140234">
    <property type="component" value="Unassembled WGS sequence"/>
</dbReference>
<accession>A0ACC1JPT9</accession>
<reference evidence="1" key="1">
    <citation type="submission" date="2022-07" db="EMBL/GenBank/DDBJ databases">
        <title>Phylogenomic reconstructions and comparative analyses of Kickxellomycotina fungi.</title>
        <authorList>
            <person name="Reynolds N.K."/>
            <person name="Stajich J.E."/>
            <person name="Barry K."/>
            <person name="Grigoriev I.V."/>
            <person name="Crous P."/>
            <person name="Smith M.E."/>
        </authorList>
    </citation>
    <scope>NUCLEOTIDE SEQUENCE</scope>
    <source>
        <strain evidence="1">CBS 109366</strain>
    </source>
</reference>
<comment type="caution">
    <text evidence="1">The sequence shown here is derived from an EMBL/GenBank/DDBJ whole genome shotgun (WGS) entry which is preliminary data.</text>
</comment>
<proteinExistence type="predicted"/>
<gene>
    <name evidence="1" type="ORF">IWQ57_005038</name>
</gene>
<evidence type="ECO:0000313" key="1">
    <source>
        <dbReference type="EMBL" id="KAJ2764770.1"/>
    </source>
</evidence>
<organism evidence="1 2">
    <name type="scientific">Coemansia nantahalensis</name>
    <dbReference type="NCBI Taxonomy" id="2789366"/>
    <lineage>
        <taxon>Eukaryota</taxon>
        <taxon>Fungi</taxon>
        <taxon>Fungi incertae sedis</taxon>
        <taxon>Zoopagomycota</taxon>
        <taxon>Kickxellomycotina</taxon>
        <taxon>Kickxellomycetes</taxon>
        <taxon>Kickxellales</taxon>
        <taxon>Kickxellaceae</taxon>
        <taxon>Coemansia</taxon>
    </lineage>
</organism>
<feature type="non-terminal residue" evidence="1">
    <location>
        <position position="59"/>
    </location>
</feature>
<dbReference type="EMBL" id="JANBUJ010002232">
    <property type="protein sequence ID" value="KAJ2764770.1"/>
    <property type="molecule type" value="Genomic_DNA"/>
</dbReference>
<feature type="non-terminal residue" evidence="1">
    <location>
        <position position="1"/>
    </location>
</feature>
<keyword evidence="2" id="KW-1185">Reference proteome</keyword>
<protein>
    <submittedName>
        <fullName evidence="1">Uncharacterized protein</fullName>
    </submittedName>
</protein>
<sequence>RRIVFGRRQLCRIGQRRQRAPQTVAEAALGADRRPTDKTRSPAPERPAAHRREAQVKAV</sequence>
<evidence type="ECO:0000313" key="2">
    <source>
        <dbReference type="Proteomes" id="UP001140234"/>
    </source>
</evidence>